<dbReference type="EMBL" id="ML220168">
    <property type="protein sequence ID" value="TGZ76723.1"/>
    <property type="molecule type" value="Genomic_DNA"/>
</dbReference>
<dbReference type="SMART" id="SM00212">
    <property type="entry name" value="UBCc"/>
    <property type="match status" value="1"/>
</dbReference>
<reference evidence="4 5" key="1">
    <citation type="submission" date="2019-04" db="EMBL/GenBank/DDBJ databases">
        <title>Comparative genomics and transcriptomics to analyze fruiting body development in filamentous ascomycetes.</title>
        <authorList>
            <consortium name="DOE Joint Genome Institute"/>
            <person name="Lutkenhaus R."/>
            <person name="Traeger S."/>
            <person name="Breuer J."/>
            <person name="Kuo A."/>
            <person name="Lipzen A."/>
            <person name="Pangilinan J."/>
            <person name="Dilworth D."/>
            <person name="Sandor L."/>
            <person name="Poggeler S."/>
            <person name="Barry K."/>
            <person name="Grigoriev I.V."/>
            <person name="Nowrousian M."/>
        </authorList>
    </citation>
    <scope>NUCLEOTIDE SEQUENCE [LARGE SCALE GENOMIC DNA]</scope>
    <source>
        <strain evidence="4 5">CBS 389.68</strain>
    </source>
</reference>
<keyword evidence="5" id="KW-1185">Reference proteome</keyword>
<name>A0A4S2MIU2_9PEZI</name>
<feature type="compositionally biased region" description="Basic and acidic residues" evidence="2">
    <location>
        <begin position="1"/>
        <end position="19"/>
    </location>
</feature>
<dbReference type="SUPFAM" id="SSF54495">
    <property type="entry name" value="UBC-like"/>
    <property type="match status" value="1"/>
</dbReference>
<dbReference type="STRING" id="341454.A0A4S2MIU2"/>
<evidence type="ECO:0000259" key="3">
    <source>
        <dbReference type="PROSITE" id="PS50127"/>
    </source>
</evidence>
<dbReference type="InParanoid" id="A0A4S2MIU2"/>
<dbReference type="InterPro" id="IPR000608">
    <property type="entry name" value="UBC"/>
</dbReference>
<dbReference type="InterPro" id="IPR016135">
    <property type="entry name" value="UBQ-conjugating_enzyme/RWD"/>
</dbReference>
<dbReference type="OrthoDB" id="9993688at2759"/>
<feature type="region of interest" description="Disordered" evidence="2">
    <location>
        <begin position="1"/>
        <end position="24"/>
    </location>
</feature>
<protein>
    <submittedName>
        <fullName evidence="4">UBC-like protein</fullName>
    </submittedName>
</protein>
<dbReference type="Proteomes" id="UP000298138">
    <property type="component" value="Unassembled WGS sequence"/>
</dbReference>
<evidence type="ECO:0000256" key="1">
    <source>
        <dbReference type="ARBA" id="ARBA00022786"/>
    </source>
</evidence>
<organism evidence="4 5">
    <name type="scientific">Ascodesmis nigricans</name>
    <dbReference type="NCBI Taxonomy" id="341454"/>
    <lineage>
        <taxon>Eukaryota</taxon>
        <taxon>Fungi</taxon>
        <taxon>Dikarya</taxon>
        <taxon>Ascomycota</taxon>
        <taxon>Pezizomycotina</taxon>
        <taxon>Pezizomycetes</taxon>
        <taxon>Pezizales</taxon>
        <taxon>Ascodesmidaceae</taxon>
        <taxon>Ascodesmis</taxon>
    </lineage>
</organism>
<evidence type="ECO:0000313" key="5">
    <source>
        <dbReference type="Proteomes" id="UP000298138"/>
    </source>
</evidence>
<dbReference type="Pfam" id="PF00179">
    <property type="entry name" value="UQ_con"/>
    <property type="match status" value="1"/>
</dbReference>
<dbReference type="InterPro" id="IPR050113">
    <property type="entry name" value="Ub_conjugating_enzyme"/>
</dbReference>
<gene>
    <name evidence="4" type="ORF">EX30DRAFT_344663</name>
</gene>
<dbReference type="AlphaFoldDB" id="A0A4S2MIU2"/>
<keyword evidence="1" id="KW-0833">Ubl conjugation pathway</keyword>
<sequence>MDTRTKRIQKELTDIERDSSSGVTAEPINDKLTHLIGRFRGPEGTPYEGGAYVVDIVVPEDYPFVPLKVRFETRVWHPNVSSQTVG</sequence>
<dbReference type="PANTHER" id="PTHR24067">
    <property type="entry name" value="UBIQUITIN-CONJUGATING ENZYME E2"/>
    <property type="match status" value="1"/>
</dbReference>
<dbReference type="Gene3D" id="3.10.110.10">
    <property type="entry name" value="Ubiquitin Conjugating Enzyme"/>
    <property type="match status" value="1"/>
</dbReference>
<accession>A0A4S2MIU2</accession>
<dbReference type="PROSITE" id="PS50127">
    <property type="entry name" value="UBC_2"/>
    <property type="match status" value="1"/>
</dbReference>
<proteinExistence type="predicted"/>
<evidence type="ECO:0000313" key="4">
    <source>
        <dbReference type="EMBL" id="TGZ76723.1"/>
    </source>
</evidence>
<feature type="domain" description="UBC core" evidence="3">
    <location>
        <begin position="3"/>
        <end position="86"/>
    </location>
</feature>
<evidence type="ECO:0000256" key="2">
    <source>
        <dbReference type="SAM" id="MobiDB-lite"/>
    </source>
</evidence>